<dbReference type="EMBL" id="CAADRP010002280">
    <property type="protein sequence ID" value="VFU65257.1"/>
    <property type="molecule type" value="Genomic_DNA"/>
</dbReference>
<dbReference type="Pfam" id="PF06839">
    <property type="entry name" value="Zn_ribbon_GRF"/>
    <property type="match status" value="1"/>
</dbReference>
<evidence type="ECO:0000259" key="7">
    <source>
        <dbReference type="PROSITE" id="PS51999"/>
    </source>
</evidence>
<feature type="chain" id="PRO_5026982593" description="GRF-type domain-containing protein" evidence="6">
    <location>
        <begin position="24"/>
        <end position="264"/>
    </location>
</feature>
<feature type="region of interest" description="Disordered" evidence="5">
    <location>
        <begin position="244"/>
        <end position="264"/>
    </location>
</feature>
<evidence type="ECO:0000256" key="4">
    <source>
        <dbReference type="PROSITE-ProRule" id="PRU01343"/>
    </source>
</evidence>
<accession>A0A6N2NHS5</accession>
<evidence type="ECO:0000313" key="8">
    <source>
        <dbReference type="EMBL" id="VFU65257.1"/>
    </source>
</evidence>
<dbReference type="InterPro" id="IPR010666">
    <property type="entry name" value="Znf_GRF"/>
</dbReference>
<evidence type="ECO:0000256" key="6">
    <source>
        <dbReference type="SAM" id="SignalP"/>
    </source>
</evidence>
<dbReference type="GO" id="GO:0008270">
    <property type="term" value="F:zinc ion binding"/>
    <property type="evidence" value="ECO:0007669"/>
    <property type="project" value="UniProtKB-KW"/>
</dbReference>
<keyword evidence="6" id="KW-0732">Signal</keyword>
<keyword evidence="3" id="KW-0862">Zinc</keyword>
<feature type="region of interest" description="Disordered" evidence="5">
    <location>
        <begin position="90"/>
        <end position="118"/>
    </location>
</feature>
<evidence type="ECO:0000256" key="3">
    <source>
        <dbReference type="ARBA" id="ARBA00022833"/>
    </source>
</evidence>
<gene>
    <name evidence="8" type="ORF">SVIM_LOCUS500644</name>
</gene>
<organism evidence="8">
    <name type="scientific">Salix viminalis</name>
    <name type="common">Common osier</name>
    <name type="synonym">Basket willow</name>
    <dbReference type="NCBI Taxonomy" id="40686"/>
    <lineage>
        <taxon>Eukaryota</taxon>
        <taxon>Viridiplantae</taxon>
        <taxon>Streptophyta</taxon>
        <taxon>Embryophyta</taxon>
        <taxon>Tracheophyta</taxon>
        <taxon>Spermatophyta</taxon>
        <taxon>Magnoliopsida</taxon>
        <taxon>eudicotyledons</taxon>
        <taxon>Gunneridae</taxon>
        <taxon>Pentapetalae</taxon>
        <taxon>rosids</taxon>
        <taxon>fabids</taxon>
        <taxon>Malpighiales</taxon>
        <taxon>Salicaceae</taxon>
        <taxon>Saliceae</taxon>
        <taxon>Salix</taxon>
    </lineage>
</organism>
<dbReference type="AlphaFoldDB" id="A0A6N2NHS5"/>
<evidence type="ECO:0000256" key="5">
    <source>
        <dbReference type="SAM" id="MobiDB-lite"/>
    </source>
</evidence>
<feature type="domain" description="GRF-type" evidence="7">
    <location>
        <begin position="128"/>
        <end position="169"/>
    </location>
</feature>
<feature type="compositionally biased region" description="Acidic residues" evidence="5">
    <location>
        <begin position="93"/>
        <end position="117"/>
    </location>
</feature>
<evidence type="ECO:0000256" key="2">
    <source>
        <dbReference type="ARBA" id="ARBA00022771"/>
    </source>
</evidence>
<name>A0A6N2NHS5_SALVM</name>
<keyword evidence="2 4" id="KW-0863">Zinc-finger</keyword>
<reference evidence="8" key="1">
    <citation type="submission" date="2019-03" db="EMBL/GenBank/DDBJ databases">
        <authorList>
            <person name="Mank J."/>
            <person name="Almeida P."/>
        </authorList>
    </citation>
    <scope>NUCLEOTIDE SEQUENCE</scope>
    <source>
        <strain evidence="8">78183</strain>
    </source>
</reference>
<proteinExistence type="predicted"/>
<dbReference type="PANTHER" id="PTHR33248">
    <property type="entry name" value="ZINC ION-BINDING PROTEIN"/>
    <property type="match status" value="1"/>
</dbReference>
<dbReference type="PROSITE" id="PS51999">
    <property type="entry name" value="ZF_GRF"/>
    <property type="match status" value="1"/>
</dbReference>
<sequence>MPHIHSFSLMLIVLPCILRSVTLISTRVRPPVFSLSYSLSLSQFPSTVTIHFSQNTCKNNYSIDVITKLVFGANSFHIYIMSSLEDSPMSDCEVSEMSDSDTSDSEDFELSTPEDLESSTPEDACLECFCGRLAKLRISNTIKNPSRLFYNCPKSLESQCGYFEWADELGQAKHTKEVNKIRFQCTQLQERLEDIQQRHENDRIVWQRERSELMTSLFTVQAELDDIKKKIKMANESELMPPLDKLSSAAADDERDDAKVIYAT</sequence>
<protein>
    <recommendedName>
        <fullName evidence="7">GRF-type domain-containing protein</fullName>
    </recommendedName>
</protein>
<evidence type="ECO:0000256" key="1">
    <source>
        <dbReference type="ARBA" id="ARBA00022723"/>
    </source>
</evidence>
<keyword evidence="1" id="KW-0479">Metal-binding</keyword>
<feature type="signal peptide" evidence="6">
    <location>
        <begin position="1"/>
        <end position="23"/>
    </location>
</feature>